<keyword evidence="8" id="KW-1185">Reference proteome</keyword>
<dbReference type="PRINTS" id="PR00007">
    <property type="entry name" value="COMPLEMNTC1Q"/>
</dbReference>
<keyword evidence="3 5" id="KW-0732">Signal</keyword>
<feature type="domain" description="C1q" evidence="6">
    <location>
        <begin position="71"/>
        <end position="208"/>
    </location>
</feature>
<sequence length="208" mass="22509">MLFSVLGLLLLAVAASVGVPISESRRQHERSDDPGSWEAVVQQQAQKISQQEAELTELKAGLASLRARIATQETRVAFNVRLSTTTSQPFTGTQTLVFGLVDLNQGGAYDKDTGFFTAPISGLYLFSLHLTHTPPGSIHAKIMKNGVEIAEVEASGDDKYHDRSSSSVVVHLAKADKVWVKRYDGGSTQVQGGWRTAFTGILVVPDQQ</sequence>
<dbReference type="PANTHER" id="PTHR22923:SF116">
    <property type="entry name" value="C1Q DOMAIN-CONTAINING PROTEIN"/>
    <property type="match status" value="1"/>
</dbReference>
<evidence type="ECO:0000256" key="2">
    <source>
        <dbReference type="ARBA" id="ARBA00022525"/>
    </source>
</evidence>
<dbReference type="InterPro" id="IPR050822">
    <property type="entry name" value="Cerebellin_Synaptic_Org"/>
</dbReference>
<name>A0ABD0M459_9CAEN</name>
<evidence type="ECO:0000313" key="7">
    <source>
        <dbReference type="EMBL" id="KAK7506690.1"/>
    </source>
</evidence>
<proteinExistence type="predicted"/>
<dbReference type="EMBL" id="JACVVK020000006">
    <property type="protein sequence ID" value="KAK7506690.1"/>
    <property type="molecule type" value="Genomic_DNA"/>
</dbReference>
<evidence type="ECO:0000256" key="4">
    <source>
        <dbReference type="SAM" id="Coils"/>
    </source>
</evidence>
<evidence type="ECO:0000256" key="5">
    <source>
        <dbReference type="SAM" id="SignalP"/>
    </source>
</evidence>
<dbReference type="Gene3D" id="2.60.120.40">
    <property type="match status" value="1"/>
</dbReference>
<dbReference type="InterPro" id="IPR001073">
    <property type="entry name" value="C1q_dom"/>
</dbReference>
<evidence type="ECO:0000256" key="1">
    <source>
        <dbReference type="ARBA" id="ARBA00004613"/>
    </source>
</evidence>
<evidence type="ECO:0000313" key="8">
    <source>
        <dbReference type="Proteomes" id="UP001519460"/>
    </source>
</evidence>
<dbReference type="Pfam" id="PF00386">
    <property type="entry name" value="C1q"/>
    <property type="match status" value="1"/>
</dbReference>
<protein>
    <recommendedName>
        <fullName evidence="6">C1q domain-containing protein</fullName>
    </recommendedName>
</protein>
<dbReference type="GO" id="GO:0005576">
    <property type="term" value="C:extracellular region"/>
    <property type="evidence" value="ECO:0007669"/>
    <property type="project" value="UniProtKB-SubCell"/>
</dbReference>
<reference evidence="7 8" key="1">
    <citation type="journal article" date="2023" name="Sci. Data">
        <title>Genome assembly of the Korean intertidal mud-creeper Batillaria attramentaria.</title>
        <authorList>
            <person name="Patra A.K."/>
            <person name="Ho P.T."/>
            <person name="Jun S."/>
            <person name="Lee S.J."/>
            <person name="Kim Y."/>
            <person name="Won Y.J."/>
        </authorList>
    </citation>
    <scope>NUCLEOTIDE SEQUENCE [LARGE SCALE GENOMIC DNA]</scope>
    <source>
        <strain evidence="7">Wonlab-2016</strain>
    </source>
</reference>
<evidence type="ECO:0000259" key="6">
    <source>
        <dbReference type="PROSITE" id="PS50871"/>
    </source>
</evidence>
<feature type="coiled-coil region" evidence="4">
    <location>
        <begin position="41"/>
        <end position="75"/>
    </location>
</feature>
<dbReference type="SMART" id="SM00110">
    <property type="entry name" value="C1Q"/>
    <property type="match status" value="1"/>
</dbReference>
<dbReference type="PANTHER" id="PTHR22923">
    <property type="entry name" value="CEREBELLIN-RELATED"/>
    <property type="match status" value="1"/>
</dbReference>
<keyword evidence="2" id="KW-0964">Secreted</keyword>
<feature type="signal peptide" evidence="5">
    <location>
        <begin position="1"/>
        <end position="18"/>
    </location>
</feature>
<dbReference type="AlphaFoldDB" id="A0ABD0M459"/>
<dbReference type="InterPro" id="IPR008983">
    <property type="entry name" value="Tumour_necrosis_fac-like_dom"/>
</dbReference>
<organism evidence="7 8">
    <name type="scientific">Batillaria attramentaria</name>
    <dbReference type="NCBI Taxonomy" id="370345"/>
    <lineage>
        <taxon>Eukaryota</taxon>
        <taxon>Metazoa</taxon>
        <taxon>Spiralia</taxon>
        <taxon>Lophotrochozoa</taxon>
        <taxon>Mollusca</taxon>
        <taxon>Gastropoda</taxon>
        <taxon>Caenogastropoda</taxon>
        <taxon>Sorbeoconcha</taxon>
        <taxon>Cerithioidea</taxon>
        <taxon>Batillariidae</taxon>
        <taxon>Batillaria</taxon>
    </lineage>
</organism>
<comment type="subcellular location">
    <subcellularLocation>
        <location evidence="1">Secreted</location>
    </subcellularLocation>
</comment>
<evidence type="ECO:0000256" key="3">
    <source>
        <dbReference type="ARBA" id="ARBA00022729"/>
    </source>
</evidence>
<comment type="caution">
    <text evidence="7">The sequence shown here is derived from an EMBL/GenBank/DDBJ whole genome shotgun (WGS) entry which is preliminary data.</text>
</comment>
<gene>
    <name evidence="7" type="ORF">BaRGS_00002165</name>
</gene>
<accession>A0ABD0M459</accession>
<keyword evidence="4" id="KW-0175">Coiled coil</keyword>
<dbReference type="PROSITE" id="PS50871">
    <property type="entry name" value="C1Q"/>
    <property type="match status" value="1"/>
</dbReference>
<feature type="chain" id="PRO_5044742465" description="C1q domain-containing protein" evidence="5">
    <location>
        <begin position="19"/>
        <end position="208"/>
    </location>
</feature>
<dbReference type="SUPFAM" id="SSF49842">
    <property type="entry name" value="TNF-like"/>
    <property type="match status" value="1"/>
</dbReference>
<dbReference type="Proteomes" id="UP001519460">
    <property type="component" value="Unassembled WGS sequence"/>
</dbReference>